<protein>
    <submittedName>
        <fullName evidence="6">Transposase</fullName>
    </submittedName>
</protein>
<keyword evidence="5" id="KW-0233">DNA recombination</keyword>
<dbReference type="GO" id="GO:0003677">
    <property type="term" value="F:DNA binding"/>
    <property type="evidence" value="ECO:0007669"/>
    <property type="project" value="UniProtKB-KW"/>
</dbReference>
<keyword evidence="7" id="KW-1185">Reference proteome</keyword>
<comment type="similarity">
    <text evidence="2">Belongs to the transposase mutator family.</text>
</comment>
<gene>
    <name evidence="6" type="ORF">CFX1CAM_0922</name>
</gene>
<evidence type="ECO:0000313" key="6">
    <source>
        <dbReference type="EMBL" id="SMX53987.1"/>
    </source>
</evidence>
<dbReference type="Proteomes" id="UP000195514">
    <property type="component" value="Chromosome I"/>
</dbReference>
<evidence type="ECO:0000256" key="2">
    <source>
        <dbReference type="ARBA" id="ARBA00010961"/>
    </source>
</evidence>
<keyword evidence="4" id="KW-0238">DNA-binding</keyword>
<organism evidence="6 7">
    <name type="scientific">Candidatus Brevifilum fermentans</name>
    <dbReference type="NCBI Taxonomy" id="1986204"/>
    <lineage>
        <taxon>Bacteria</taxon>
        <taxon>Bacillati</taxon>
        <taxon>Chloroflexota</taxon>
        <taxon>Anaerolineae</taxon>
        <taxon>Anaerolineales</taxon>
        <taxon>Anaerolineaceae</taxon>
        <taxon>Candidatus Brevifilum</taxon>
    </lineage>
</organism>
<dbReference type="EMBL" id="LT859958">
    <property type="protein sequence ID" value="SMX53987.1"/>
    <property type="molecule type" value="Genomic_DNA"/>
</dbReference>
<name>A0A1Y6K562_9CHLR</name>
<evidence type="ECO:0000256" key="1">
    <source>
        <dbReference type="ARBA" id="ARBA00002190"/>
    </source>
</evidence>
<dbReference type="KEGG" id="abat:CFX1CAM_0922"/>
<evidence type="ECO:0000256" key="5">
    <source>
        <dbReference type="ARBA" id="ARBA00023172"/>
    </source>
</evidence>
<dbReference type="AlphaFoldDB" id="A0A1Y6K562"/>
<keyword evidence="3" id="KW-0815">Transposition</keyword>
<proteinExistence type="inferred from homology"/>
<dbReference type="GO" id="GO:0006313">
    <property type="term" value="P:DNA transposition"/>
    <property type="evidence" value="ECO:0007669"/>
    <property type="project" value="InterPro"/>
</dbReference>
<comment type="function">
    <text evidence="1">Required for the transposition of the insertion element.</text>
</comment>
<dbReference type="OrthoDB" id="355828at2"/>
<reference evidence="7" key="1">
    <citation type="submission" date="2017-05" db="EMBL/GenBank/DDBJ databases">
        <authorList>
            <person name="Kirkegaard R."/>
            <person name="Mcilroy J S."/>
        </authorList>
    </citation>
    <scope>NUCLEOTIDE SEQUENCE [LARGE SCALE GENOMIC DNA]</scope>
</reference>
<accession>A0A1Y6K562</accession>
<evidence type="ECO:0000256" key="4">
    <source>
        <dbReference type="ARBA" id="ARBA00023125"/>
    </source>
</evidence>
<evidence type="ECO:0000256" key="3">
    <source>
        <dbReference type="ARBA" id="ARBA00022578"/>
    </source>
</evidence>
<dbReference type="InterPro" id="IPR001207">
    <property type="entry name" value="Transposase_mutator"/>
</dbReference>
<dbReference type="Pfam" id="PF00872">
    <property type="entry name" value="Transposase_mut"/>
    <property type="match status" value="1"/>
</dbReference>
<dbReference type="GO" id="GO:0004803">
    <property type="term" value="F:transposase activity"/>
    <property type="evidence" value="ECO:0007669"/>
    <property type="project" value="InterPro"/>
</dbReference>
<evidence type="ECO:0000313" key="7">
    <source>
        <dbReference type="Proteomes" id="UP000195514"/>
    </source>
</evidence>
<sequence>MVRDKCLGLRKALIETDQLTSVQRCMVHFYRNVFSIVPRGKVKLEAAMLKSIHAQEVVETSAFETLVYMEIRREYW</sequence>